<sequence>MQNTADDQQNVHLTNDASSSQYLTFILGGEEYGINILSVQEIKGWMQATPIPNLPKHILGVMNLRGTVVPIMDLRIKFEFDEVEYGPMTVVIV</sequence>
<dbReference type="Pfam" id="PF01584">
    <property type="entry name" value="CheW"/>
    <property type="match status" value="1"/>
</dbReference>
<dbReference type="PANTHER" id="PTHR22617:SF45">
    <property type="entry name" value="CHEMOTAXIS PROTEIN CHEW"/>
    <property type="match status" value="1"/>
</dbReference>
<dbReference type="Gene3D" id="2.30.30.40">
    <property type="entry name" value="SH3 Domains"/>
    <property type="match status" value="1"/>
</dbReference>
<feature type="non-terminal residue" evidence="5">
    <location>
        <position position="93"/>
    </location>
</feature>
<dbReference type="PANTHER" id="PTHR22617">
    <property type="entry name" value="CHEMOTAXIS SENSOR HISTIDINE KINASE-RELATED"/>
    <property type="match status" value="1"/>
</dbReference>
<dbReference type="GO" id="GO:0006935">
    <property type="term" value="P:chemotaxis"/>
    <property type="evidence" value="ECO:0007669"/>
    <property type="project" value="InterPro"/>
</dbReference>
<name>A0A7R8WWM0_9CRUS</name>
<organism evidence="5">
    <name type="scientific">Cyprideis torosa</name>
    <dbReference type="NCBI Taxonomy" id="163714"/>
    <lineage>
        <taxon>Eukaryota</taxon>
        <taxon>Metazoa</taxon>
        <taxon>Ecdysozoa</taxon>
        <taxon>Arthropoda</taxon>
        <taxon>Crustacea</taxon>
        <taxon>Oligostraca</taxon>
        <taxon>Ostracoda</taxon>
        <taxon>Podocopa</taxon>
        <taxon>Podocopida</taxon>
        <taxon>Cytherocopina</taxon>
        <taxon>Cytheroidea</taxon>
        <taxon>Cytherideidae</taxon>
        <taxon>Cyprideis</taxon>
    </lineage>
</organism>
<comment type="subcellular location">
    <subcellularLocation>
        <location evidence="1">Cytoplasm</location>
    </subcellularLocation>
</comment>
<proteinExistence type="predicted"/>
<dbReference type="InterPro" id="IPR036061">
    <property type="entry name" value="CheW-like_dom_sf"/>
</dbReference>
<reference evidence="5" key="1">
    <citation type="submission" date="2020-11" db="EMBL/GenBank/DDBJ databases">
        <authorList>
            <person name="Tran Van P."/>
        </authorList>
    </citation>
    <scope>NUCLEOTIDE SEQUENCE</scope>
</reference>
<dbReference type="InterPro" id="IPR039315">
    <property type="entry name" value="CheW"/>
</dbReference>
<dbReference type="EMBL" id="OB733105">
    <property type="protein sequence ID" value="CAD7239609.1"/>
    <property type="molecule type" value="Genomic_DNA"/>
</dbReference>
<gene>
    <name evidence="5" type="ORF">CTOB1V02_LOCUS17424</name>
</gene>
<dbReference type="InterPro" id="IPR002545">
    <property type="entry name" value="CheW-lke_dom"/>
</dbReference>
<evidence type="ECO:0000256" key="1">
    <source>
        <dbReference type="ARBA" id="ARBA00004496"/>
    </source>
</evidence>
<dbReference type="SUPFAM" id="SSF50341">
    <property type="entry name" value="CheW-like"/>
    <property type="match status" value="1"/>
</dbReference>
<keyword evidence="3" id="KW-0963">Cytoplasm</keyword>
<protein>
    <recommendedName>
        <fullName evidence="2">Chemotaxis protein CheW</fullName>
    </recommendedName>
</protein>
<dbReference type="PROSITE" id="PS50851">
    <property type="entry name" value="CHEW"/>
    <property type="match status" value="1"/>
</dbReference>
<dbReference type="GO" id="GO:0005829">
    <property type="term" value="C:cytosol"/>
    <property type="evidence" value="ECO:0007669"/>
    <property type="project" value="TreeGrafter"/>
</dbReference>
<accession>A0A7R8WWM0</accession>
<feature type="domain" description="CheW-like" evidence="4">
    <location>
        <begin position="19"/>
        <end position="93"/>
    </location>
</feature>
<evidence type="ECO:0000259" key="4">
    <source>
        <dbReference type="PROSITE" id="PS50851"/>
    </source>
</evidence>
<evidence type="ECO:0000256" key="2">
    <source>
        <dbReference type="ARBA" id="ARBA00021483"/>
    </source>
</evidence>
<dbReference type="GO" id="GO:0007165">
    <property type="term" value="P:signal transduction"/>
    <property type="evidence" value="ECO:0007669"/>
    <property type="project" value="InterPro"/>
</dbReference>
<evidence type="ECO:0000313" key="5">
    <source>
        <dbReference type="EMBL" id="CAD7239609.1"/>
    </source>
</evidence>
<evidence type="ECO:0000256" key="3">
    <source>
        <dbReference type="ARBA" id="ARBA00022490"/>
    </source>
</evidence>
<dbReference type="AlphaFoldDB" id="A0A7R8WWM0"/>
<dbReference type="OrthoDB" id="8338756at2759"/>
<dbReference type="Gene3D" id="2.40.50.180">
    <property type="entry name" value="CheA-289, Domain 4"/>
    <property type="match status" value="1"/>
</dbReference>